<reference evidence="2 3" key="1">
    <citation type="submission" date="2020-10" db="EMBL/GenBank/DDBJ databases">
        <title>Connecting structure to function with the recovery of over 1000 high-quality activated sludge metagenome-assembled genomes encoding full-length rRNA genes using long-read sequencing.</title>
        <authorList>
            <person name="Singleton C.M."/>
            <person name="Petriglieri F."/>
            <person name="Kristensen J.M."/>
            <person name="Kirkegaard R.H."/>
            <person name="Michaelsen T.Y."/>
            <person name="Andersen M.H."/>
            <person name="Karst S.M."/>
            <person name="Dueholm M.S."/>
            <person name="Nielsen P.H."/>
            <person name="Albertsen M."/>
        </authorList>
    </citation>
    <scope>NUCLEOTIDE SEQUENCE [LARGE SCALE GENOMIC DNA]</scope>
    <source>
        <strain evidence="2">Ribe_18-Q3-R11-54_BAT3C.373</strain>
    </source>
</reference>
<name>A0A9D7SCH3_9BACT</name>
<dbReference type="Gene3D" id="3.40.50.150">
    <property type="entry name" value="Vaccinia Virus protein VP39"/>
    <property type="match status" value="1"/>
</dbReference>
<feature type="domain" description="Methyltransferase" evidence="1">
    <location>
        <begin position="157"/>
        <end position="290"/>
    </location>
</feature>
<dbReference type="AlphaFoldDB" id="A0A9D7SCH3"/>
<evidence type="ECO:0000313" key="2">
    <source>
        <dbReference type="EMBL" id="MBK9718669.1"/>
    </source>
</evidence>
<evidence type="ECO:0000313" key="3">
    <source>
        <dbReference type="Proteomes" id="UP000808349"/>
    </source>
</evidence>
<comment type="caution">
    <text evidence="2">The sequence shown here is derived from an EMBL/GenBank/DDBJ whole genome shotgun (WGS) entry which is preliminary data.</text>
</comment>
<dbReference type="SUPFAM" id="SSF53335">
    <property type="entry name" value="S-adenosyl-L-methionine-dependent methyltransferases"/>
    <property type="match status" value="1"/>
</dbReference>
<dbReference type="InterPro" id="IPR025714">
    <property type="entry name" value="Methyltranfer_dom"/>
</dbReference>
<dbReference type="Pfam" id="PF13847">
    <property type="entry name" value="Methyltransf_31"/>
    <property type="match status" value="1"/>
</dbReference>
<accession>A0A9D7SCH3</accession>
<sequence length="361" mass="42455">MRKLKFKLQNLYFLIVFIIATTHSNGQDSNTIKIIRGLNTYRELYLFNRGLFDTSFFQLATKLDDINTAMSPGLLMELIYAYCKMVDGNYLEMSKNLKRKYGVDLKGINFLPTDLEVVNRYGHFLNMMSNGFIDDEAPYKLIYDTTLYEELKFCHLNPNDKMVDIGAGDGFFSILLGLIYQNQSIVLTELNPNLVRIMRNDLEFLKKYNLPFMWSLVDGYDTNTGVEHLIFDKILIRQSFHHFRKKNDMLNSIIKSMDDRTELIIIEHLNKPKFIKEDDFNKMVKDNHIDLKKDSIQTDTALICKDKDISNEKEEEYIDYDQCKKRISAKSFLKYLSKNNLVIIEIKKLDDSYAFRIKKRS</sequence>
<dbReference type="Proteomes" id="UP000808349">
    <property type="component" value="Unassembled WGS sequence"/>
</dbReference>
<dbReference type="GO" id="GO:0032259">
    <property type="term" value="P:methylation"/>
    <property type="evidence" value="ECO:0007669"/>
    <property type="project" value="UniProtKB-KW"/>
</dbReference>
<evidence type="ECO:0000259" key="1">
    <source>
        <dbReference type="Pfam" id="PF13847"/>
    </source>
</evidence>
<dbReference type="EMBL" id="JADKFW010000012">
    <property type="protein sequence ID" value="MBK9718669.1"/>
    <property type="molecule type" value="Genomic_DNA"/>
</dbReference>
<dbReference type="GO" id="GO:0008168">
    <property type="term" value="F:methyltransferase activity"/>
    <property type="evidence" value="ECO:0007669"/>
    <property type="project" value="UniProtKB-KW"/>
</dbReference>
<keyword evidence="2" id="KW-0489">Methyltransferase</keyword>
<keyword evidence="2" id="KW-0808">Transferase</keyword>
<protein>
    <submittedName>
        <fullName evidence="2">Class I SAM-dependent methyltransferase</fullName>
    </submittedName>
</protein>
<proteinExistence type="predicted"/>
<organism evidence="2 3">
    <name type="scientific">Candidatus Defluviibacterium haderslevense</name>
    <dbReference type="NCBI Taxonomy" id="2981993"/>
    <lineage>
        <taxon>Bacteria</taxon>
        <taxon>Pseudomonadati</taxon>
        <taxon>Bacteroidota</taxon>
        <taxon>Saprospiria</taxon>
        <taxon>Saprospirales</taxon>
        <taxon>Saprospiraceae</taxon>
        <taxon>Candidatus Defluviibacterium</taxon>
    </lineage>
</organism>
<dbReference type="InterPro" id="IPR029063">
    <property type="entry name" value="SAM-dependent_MTases_sf"/>
</dbReference>
<gene>
    <name evidence="2" type="ORF">IPO85_14380</name>
</gene>